<dbReference type="AlphaFoldDB" id="F4S4H8"/>
<reference evidence="3" key="1">
    <citation type="journal article" date="2011" name="Proc. Natl. Acad. Sci. U.S.A.">
        <title>Obligate biotrophy features unraveled by the genomic analysis of rust fungi.</title>
        <authorList>
            <person name="Duplessis S."/>
            <person name="Cuomo C.A."/>
            <person name="Lin Y.-C."/>
            <person name="Aerts A."/>
            <person name="Tisserant E."/>
            <person name="Veneault-Fourrey C."/>
            <person name="Joly D.L."/>
            <person name="Hacquard S."/>
            <person name="Amselem J."/>
            <person name="Cantarel B.L."/>
            <person name="Chiu R."/>
            <person name="Coutinho P.M."/>
            <person name="Feau N."/>
            <person name="Field M."/>
            <person name="Frey P."/>
            <person name="Gelhaye E."/>
            <person name="Goldberg J."/>
            <person name="Grabherr M.G."/>
            <person name="Kodira C.D."/>
            <person name="Kohler A."/>
            <person name="Kuees U."/>
            <person name="Lindquist E.A."/>
            <person name="Lucas S.M."/>
            <person name="Mago R."/>
            <person name="Mauceli E."/>
            <person name="Morin E."/>
            <person name="Murat C."/>
            <person name="Pangilinan J.L."/>
            <person name="Park R."/>
            <person name="Pearson M."/>
            <person name="Quesneville H."/>
            <person name="Rouhier N."/>
            <person name="Sakthikumar S."/>
            <person name="Salamov A.A."/>
            <person name="Schmutz J."/>
            <person name="Selles B."/>
            <person name="Shapiro H."/>
            <person name="Tanguay P."/>
            <person name="Tuskan G.A."/>
            <person name="Henrissat B."/>
            <person name="Van de Peer Y."/>
            <person name="Rouze P."/>
            <person name="Ellis J.G."/>
            <person name="Dodds P.N."/>
            <person name="Schein J.E."/>
            <person name="Zhong S."/>
            <person name="Hamelin R.C."/>
            <person name="Grigoriev I.V."/>
            <person name="Szabo L.J."/>
            <person name="Martin F."/>
        </authorList>
    </citation>
    <scope>NUCLEOTIDE SEQUENCE [LARGE SCALE GENOMIC DNA]</scope>
    <source>
        <strain evidence="3">98AG31 / pathotype 3-4-7</strain>
    </source>
</reference>
<evidence type="ECO:0000313" key="2">
    <source>
        <dbReference type="EMBL" id="EGG00413.1"/>
    </source>
</evidence>
<organism evidence="3">
    <name type="scientific">Melampsora larici-populina (strain 98AG31 / pathotype 3-4-7)</name>
    <name type="common">Poplar leaf rust fungus</name>
    <dbReference type="NCBI Taxonomy" id="747676"/>
    <lineage>
        <taxon>Eukaryota</taxon>
        <taxon>Fungi</taxon>
        <taxon>Dikarya</taxon>
        <taxon>Basidiomycota</taxon>
        <taxon>Pucciniomycotina</taxon>
        <taxon>Pucciniomycetes</taxon>
        <taxon>Pucciniales</taxon>
        <taxon>Melampsoraceae</taxon>
        <taxon>Melampsora</taxon>
    </lineage>
</organism>
<dbReference type="RefSeq" id="XP_007416259.1">
    <property type="nucleotide sequence ID" value="XM_007416197.1"/>
</dbReference>
<evidence type="ECO:0000256" key="1">
    <source>
        <dbReference type="SAM" id="SignalP"/>
    </source>
</evidence>
<sequence>MNCSIFFLAILVSFQAIMAVPTSLIPRVEQEIGGDTPNKIQERCYGSFYGNWLPGFGLTASGLYTCPFTRVFYNSIVSSLGYGVCNTYVNNFSWGNCDVMGNCLTAYTSFQNLWTPVGLRLLADQYLKQNKEQS</sequence>
<gene>
    <name evidence="2" type="ORF">MELLADRAFT_124021</name>
</gene>
<dbReference type="InParanoid" id="F4S4H8"/>
<accession>F4S4H8</accession>
<protein>
    <submittedName>
        <fullName evidence="2">Secreted protein</fullName>
    </submittedName>
</protein>
<proteinExistence type="predicted"/>
<dbReference type="VEuPathDB" id="FungiDB:MELLADRAFT_124021"/>
<dbReference type="GeneID" id="18926575"/>
<dbReference type="EMBL" id="GL883147">
    <property type="protein sequence ID" value="EGG00413.1"/>
    <property type="molecule type" value="Genomic_DNA"/>
</dbReference>
<keyword evidence="1" id="KW-0732">Signal</keyword>
<keyword evidence="3" id="KW-1185">Reference proteome</keyword>
<dbReference type="Proteomes" id="UP000001072">
    <property type="component" value="Unassembled WGS sequence"/>
</dbReference>
<name>F4S4H8_MELLP</name>
<dbReference type="HOGENOM" id="CLU_1896703_0_0_1"/>
<feature type="chain" id="PRO_5003321991" evidence="1">
    <location>
        <begin position="20"/>
        <end position="134"/>
    </location>
</feature>
<dbReference type="KEGG" id="mlr:MELLADRAFT_124021"/>
<evidence type="ECO:0000313" key="3">
    <source>
        <dbReference type="Proteomes" id="UP000001072"/>
    </source>
</evidence>
<dbReference type="OrthoDB" id="10460360at2759"/>
<feature type="signal peptide" evidence="1">
    <location>
        <begin position="1"/>
        <end position="19"/>
    </location>
</feature>